<reference evidence="9" key="3">
    <citation type="submission" date="2025-09" db="UniProtKB">
        <authorList>
            <consortium name="Ensembl"/>
        </authorList>
    </citation>
    <scope>IDENTIFICATION</scope>
</reference>
<evidence type="ECO:0000256" key="4">
    <source>
        <dbReference type="ARBA" id="ARBA00022692"/>
    </source>
</evidence>
<feature type="transmembrane region" description="Helical" evidence="8">
    <location>
        <begin position="177"/>
        <end position="198"/>
    </location>
</feature>
<dbReference type="GO" id="GO:0022857">
    <property type="term" value="F:transmembrane transporter activity"/>
    <property type="evidence" value="ECO:0007669"/>
    <property type="project" value="InterPro"/>
</dbReference>
<evidence type="ECO:0000313" key="9">
    <source>
        <dbReference type="Ensembl" id="ENSGACP00000036886.1"/>
    </source>
</evidence>
<dbReference type="PRINTS" id="PR01035">
    <property type="entry name" value="TCRTETA"/>
</dbReference>
<dbReference type="GO" id="GO:0016020">
    <property type="term" value="C:membrane"/>
    <property type="evidence" value="ECO:0007669"/>
    <property type="project" value="UniProtKB-SubCell"/>
</dbReference>
<dbReference type="PROSITE" id="PS00216">
    <property type="entry name" value="SUGAR_TRANSPORT_1"/>
    <property type="match status" value="1"/>
</dbReference>
<evidence type="ECO:0000256" key="6">
    <source>
        <dbReference type="ARBA" id="ARBA00023136"/>
    </source>
</evidence>
<keyword evidence="5 8" id="KW-1133">Transmembrane helix</keyword>
<dbReference type="Ensembl" id="ENSGACT00000078673.1">
    <property type="protein sequence ID" value="ENSGACP00000036886.1"/>
    <property type="gene ID" value="ENSGACG00000001078.2"/>
</dbReference>
<organism evidence="9 10">
    <name type="scientific">Gasterosteus aculeatus aculeatus</name>
    <name type="common">three-spined stickleback</name>
    <dbReference type="NCBI Taxonomy" id="481459"/>
    <lineage>
        <taxon>Eukaryota</taxon>
        <taxon>Metazoa</taxon>
        <taxon>Chordata</taxon>
        <taxon>Craniata</taxon>
        <taxon>Vertebrata</taxon>
        <taxon>Euteleostomi</taxon>
        <taxon>Actinopterygii</taxon>
        <taxon>Neopterygii</taxon>
        <taxon>Teleostei</taxon>
        <taxon>Neoteleostei</taxon>
        <taxon>Acanthomorphata</taxon>
        <taxon>Eupercaria</taxon>
        <taxon>Perciformes</taxon>
        <taxon>Cottioidei</taxon>
        <taxon>Gasterosteales</taxon>
        <taxon>Gasterosteidae</taxon>
        <taxon>Gasterosteus</taxon>
    </lineage>
</organism>
<evidence type="ECO:0000256" key="7">
    <source>
        <dbReference type="SAM" id="MobiDB-lite"/>
    </source>
</evidence>
<dbReference type="PANTHER" id="PTHR23504:SF32">
    <property type="entry name" value="HIPPOCAMPUS ABUNDANT TRANSCRIPT-LIKE PROTEIN 1"/>
    <property type="match status" value="1"/>
</dbReference>
<dbReference type="InterPro" id="IPR036259">
    <property type="entry name" value="MFS_trans_sf"/>
</dbReference>
<keyword evidence="4 8" id="KW-0812">Transmembrane</keyword>
<dbReference type="InterPro" id="IPR011701">
    <property type="entry name" value="MFS"/>
</dbReference>
<dbReference type="CDD" id="cd17387">
    <property type="entry name" value="MFS_MFSD14"/>
    <property type="match status" value="1"/>
</dbReference>
<feature type="transmembrane region" description="Helical" evidence="8">
    <location>
        <begin position="148"/>
        <end position="171"/>
    </location>
</feature>
<evidence type="ECO:0000256" key="2">
    <source>
        <dbReference type="ARBA" id="ARBA00008335"/>
    </source>
</evidence>
<feature type="transmembrane region" description="Helical" evidence="8">
    <location>
        <begin position="325"/>
        <end position="349"/>
    </location>
</feature>
<feature type="compositionally biased region" description="Low complexity" evidence="7">
    <location>
        <begin position="476"/>
        <end position="489"/>
    </location>
</feature>
<evidence type="ECO:0000313" key="10">
    <source>
        <dbReference type="Proteomes" id="UP000007635"/>
    </source>
</evidence>
<dbReference type="SUPFAM" id="SSF103473">
    <property type="entry name" value="MFS general substrate transporter"/>
    <property type="match status" value="1"/>
</dbReference>
<evidence type="ECO:0000256" key="1">
    <source>
        <dbReference type="ARBA" id="ARBA00004141"/>
    </source>
</evidence>
<keyword evidence="6 8" id="KW-0472">Membrane</keyword>
<feature type="transmembrane region" description="Helical" evidence="8">
    <location>
        <begin position="60"/>
        <end position="81"/>
    </location>
</feature>
<dbReference type="InterPro" id="IPR001958">
    <property type="entry name" value="Tet-R_TetA/multi-R_MdtG-like"/>
</dbReference>
<accession>A0AAQ4PDC5</accession>
<sequence>MNRGRTATTEASDIMLVRGSRGRARVTHAVVVIFLEFFAWGLLTTPMLTVLHETFPQHTFLMNGLVHGVKGFLSFLSAPLIGALSDIWGRKSFLLMTVFFTCAPIPFMRISPWWYFALISVSGIFAVTFSVIFAYVADITEEHERSTAYGLVSATFAASLVTSPAIGAYLSEQYGDSLVVLVATVISVADIAFVFFVVPESLPDKMRLTSWGFPISWEQADPFSSLRRVGKDTTVLLICVTVFLSYLPEAGQYSSFFLYLRQVIEFSPAAIAAFIAMVGILSIVAQTLFLGVLMRTIGNKNTVLLGLGFQLFQLAWYGFGSEPWMMWAAGTVAAMSSITFPAVSALVSVSASADQQGLSSVLLCTVCVCSRACWKLSEECVCVCVCVCVSSGVAQGMITGIRGLCNGLGPALYGFIFFLFNVELNDMPQVAGRPAPVTEKSMIPGPPFLFGAFAVLFALLVAIFIPDHRLDDVKTSKSGSASAAHSQSAGPLATPTSDAEDIEPLLQDSSM</sequence>
<reference evidence="9 10" key="1">
    <citation type="journal article" date="2021" name="G3 (Bethesda)">
        <title>Improved contiguity of the threespine stickleback genome using long-read sequencing.</title>
        <authorList>
            <person name="Nath S."/>
            <person name="Shaw D.E."/>
            <person name="White M.A."/>
        </authorList>
    </citation>
    <scope>NUCLEOTIDE SEQUENCE [LARGE SCALE GENOMIC DNA]</scope>
    <source>
        <strain evidence="9 10">Lake Benthic</strain>
    </source>
</reference>
<feature type="transmembrane region" description="Helical" evidence="8">
    <location>
        <begin position="235"/>
        <end position="260"/>
    </location>
</feature>
<dbReference type="GeneTree" id="ENSGT00940000156081"/>
<dbReference type="Gene3D" id="1.20.1250.20">
    <property type="entry name" value="MFS general substrate transporter like domains"/>
    <property type="match status" value="1"/>
</dbReference>
<dbReference type="InterPro" id="IPR005829">
    <property type="entry name" value="Sugar_transporter_CS"/>
</dbReference>
<dbReference type="AlphaFoldDB" id="A0AAQ4PDC5"/>
<name>A0AAQ4PDC5_GASAC</name>
<feature type="transmembrane region" description="Helical" evidence="8">
    <location>
        <begin position="442"/>
        <end position="465"/>
    </location>
</feature>
<feature type="transmembrane region" description="Helical" evidence="8">
    <location>
        <begin position="266"/>
        <end position="290"/>
    </location>
</feature>
<protein>
    <submittedName>
        <fullName evidence="9">Uncharacterized protein</fullName>
    </submittedName>
</protein>
<reference evidence="9" key="2">
    <citation type="submission" date="2025-08" db="UniProtKB">
        <authorList>
            <consortium name="Ensembl"/>
        </authorList>
    </citation>
    <scope>IDENTIFICATION</scope>
</reference>
<evidence type="ECO:0000256" key="8">
    <source>
        <dbReference type="SAM" id="Phobius"/>
    </source>
</evidence>
<dbReference type="Pfam" id="PF07690">
    <property type="entry name" value="MFS_1"/>
    <property type="match status" value="1"/>
</dbReference>
<feature type="transmembrane region" description="Helical" evidence="8">
    <location>
        <begin position="116"/>
        <end position="136"/>
    </location>
</feature>
<feature type="transmembrane region" description="Helical" evidence="8">
    <location>
        <begin position="93"/>
        <end position="110"/>
    </location>
</feature>
<evidence type="ECO:0000256" key="5">
    <source>
        <dbReference type="ARBA" id="ARBA00022989"/>
    </source>
</evidence>
<dbReference type="PANTHER" id="PTHR23504">
    <property type="entry name" value="MAJOR FACILITATOR SUPERFAMILY DOMAIN-CONTAINING PROTEIN 10"/>
    <property type="match status" value="1"/>
</dbReference>
<feature type="transmembrane region" description="Helical" evidence="8">
    <location>
        <begin position="302"/>
        <end position="319"/>
    </location>
</feature>
<comment type="subcellular location">
    <subcellularLocation>
        <location evidence="1">Membrane</location>
        <topology evidence="1">Multi-pass membrane protein</topology>
    </subcellularLocation>
</comment>
<keyword evidence="3" id="KW-0813">Transport</keyword>
<keyword evidence="10" id="KW-1185">Reference proteome</keyword>
<dbReference type="Proteomes" id="UP000007635">
    <property type="component" value="Chromosome XIII"/>
</dbReference>
<feature type="transmembrane region" description="Helical" evidence="8">
    <location>
        <begin position="26"/>
        <end position="48"/>
    </location>
</feature>
<comment type="similarity">
    <text evidence="2">Belongs to the major facilitator superfamily.</text>
</comment>
<feature type="region of interest" description="Disordered" evidence="7">
    <location>
        <begin position="475"/>
        <end position="511"/>
    </location>
</feature>
<proteinExistence type="inferred from homology"/>
<feature type="transmembrane region" description="Helical" evidence="8">
    <location>
        <begin position="404"/>
        <end position="422"/>
    </location>
</feature>
<evidence type="ECO:0000256" key="3">
    <source>
        <dbReference type="ARBA" id="ARBA00022448"/>
    </source>
</evidence>